<gene>
    <name evidence="1" type="ORF">K1J60_30320</name>
</gene>
<proteinExistence type="predicted"/>
<accession>A0ABX8XXA7</accession>
<dbReference type="Pfam" id="PF19462">
    <property type="entry name" value="DUF5999"/>
    <property type="match status" value="1"/>
</dbReference>
<organism evidence="1 2">
    <name type="scientific">Streptomyces akebiae</name>
    <dbReference type="NCBI Taxonomy" id="2865673"/>
    <lineage>
        <taxon>Bacteria</taxon>
        <taxon>Bacillati</taxon>
        <taxon>Actinomycetota</taxon>
        <taxon>Actinomycetes</taxon>
        <taxon>Kitasatosporales</taxon>
        <taxon>Streptomycetaceae</taxon>
        <taxon>Streptomyces</taxon>
    </lineage>
</organism>
<sequence>MCRHDPPCPAAEASDREAAKTVLRDDVLGWTLLCNGVLLFADTGELLPDGRVIAPHRPAVPTGAAA</sequence>
<keyword evidence="2" id="KW-1185">Reference proteome</keyword>
<dbReference type="Proteomes" id="UP000827138">
    <property type="component" value="Chromosome"/>
</dbReference>
<dbReference type="RefSeq" id="WP_220648977.1">
    <property type="nucleotide sequence ID" value="NZ_CP080647.1"/>
</dbReference>
<name>A0ABX8XXA7_9ACTN</name>
<protein>
    <submittedName>
        <fullName evidence="1">Uncharacterized protein</fullName>
    </submittedName>
</protein>
<dbReference type="InterPro" id="IPR046041">
    <property type="entry name" value="DUF5999"/>
</dbReference>
<reference evidence="1 2" key="1">
    <citation type="submission" date="2021-08" db="EMBL/GenBank/DDBJ databases">
        <authorList>
            <person name="Ping M."/>
        </authorList>
    </citation>
    <scope>NUCLEOTIDE SEQUENCE [LARGE SCALE GENOMIC DNA]</scope>
    <source>
        <strain evidence="1 2">MG28</strain>
    </source>
</reference>
<evidence type="ECO:0000313" key="1">
    <source>
        <dbReference type="EMBL" id="QYX80250.1"/>
    </source>
</evidence>
<evidence type="ECO:0000313" key="2">
    <source>
        <dbReference type="Proteomes" id="UP000827138"/>
    </source>
</evidence>
<dbReference type="EMBL" id="CP080647">
    <property type="protein sequence ID" value="QYX80250.1"/>
    <property type="molecule type" value="Genomic_DNA"/>
</dbReference>